<dbReference type="EC" id="6.3.5.11" evidence="9"/>
<dbReference type="Pfam" id="PF01656">
    <property type="entry name" value="CbiA"/>
    <property type="match status" value="1"/>
</dbReference>
<dbReference type="InterPro" id="IPR002586">
    <property type="entry name" value="CobQ/CobB/MinD/ParA_Nub-bd_dom"/>
</dbReference>
<dbReference type="Pfam" id="PF07685">
    <property type="entry name" value="GATase_3"/>
    <property type="match status" value="1"/>
</dbReference>
<dbReference type="NCBIfam" id="NF002204">
    <property type="entry name" value="PRK01077.1"/>
    <property type="match status" value="1"/>
</dbReference>
<keyword evidence="13" id="KW-1185">Reference proteome</keyword>
<evidence type="ECO:0000256" key="4">
    <source>
        <dbReference type="ARBA" id="ARBA00022598"/>
    </source>
</evidence>
<dbReference type="eggNOG" id="COG1797">
    <property type="taxonomic scope" value="Bacteria"/>
</dbReference>
<comment type="domain">
    <text evidence="9">Comprises of two domains. The C-terminal domain contains the binding site for glutamine and catalyzes the hydrolysis of this substrate to glutamate and ammonia. The N-terminal domain is anticipated to bind ATP and cobyrinate and catalyzes the ultimate synthesis of the diamide product. The ammonia produced via the glutaminase domain is probably translocated to the adjacent domain via a molecular tunnel, where it reacts with an activated intermediate.</text>
</comment>
<evidence type="ECO:0000256" key="5">
    <source>
        <dbReference type="ARBA" id="ARBA00022741"/>
    </source>
</evidence>
<feature type="site" description="Increases nucleophilicity of active site Cys" evidence="9">
    <location>
        <position position="451"/>
    </location>
</feature>
<dbReference type="KEGG" id="rru:Rru_A3359"/>
<comment type="cofactor">
    <cofactor evidence="1 9">
        <name>Mg(2+)</name>
        <dbReference type="ChEBI" id="CHEBI:18420"/>
    </cofactor>
</comment>
<evidence type="ECO:0000259" key="11">
    <source>
        <dbReference type="Pfam" id="PF07685"/>
    </source>
</evidence>
<dbReference type="Gene3D" id="3.40.50.880">
    <property type="match status" value="1"/>
</dbReference>
<reference evidence="12 13" key="1">
    <citation type="journal article" date="2011" name="Stand. Genomic Sci.">
        <title>Complete genome sequence of Rhodospirillum rubrum type strain (S1).</title>
        <authorList>
            <person name="Munk A.C."/>
            <person name="Copeland A."/>
            <person name="Lucas S."/>
            <person name="Lapidus A."/>
            <person name="Del Rio T.G."/>
            <person name="Barry K."/>
            <person name="Detter J.C."/>
            <person name="Hammon N."/>
            <person name="Israni S."/>
            <person name="Pitluck S."/>
            <person name="Brettin T."/>
            <person name="Bruce D."/>
            <person name="Han C."/>
            <person name="Tapia R."/>
            <person name="Gilna P."/>
            <person name="Schmutz J."/>
            <person name="Larimer F."/>
            <person name="Land M."/>
            <person name="Kyrpides N.C."/>
            <person name="Mavromatis K."/>
            <person name="Richardson P."/>
            <person name="Rohde M."/>
            <person name="Goker M."/>
            <person name="Klenk H.P."/>
            <person name="Zhang Y."/>
            <person name="Roberts G.P."/>
            <person name="Reslewic S."/>
            <person name="Schwartz D.C."/>
        </authorList>
    </citation>
    <scope>NUCLEOTIDE SEQUENCE [LARGE SCALE GENOMIC DNA]</scope>
    <source>
        <strain evidence="13">ATCC 11170 / ATH 1.1.1 / DSM 467 / LMG 4362 / NCIMB 8255 / S1</strain>
    </source>
</reference>
<dbReference type="CDD" id="cd05388">
    <property type="entry name" value="CobB_N"/>
    <property type="match status" value="1"/>
</dbReference>
<dbReference type="InterPro" id="IPR029062">
    <property type="entry name" value="Class_I_gatase-like"/>
</dbReference>
<dbReference type="EnsemblBacteria" id="ABC24153">
    <property type="protein sequence ID" value="ABC24153"/>
    <property type="gene ID" value="Rru_A3359"/>
</dbReference>
<keyword evidence="7 9" id="KW-0460">Magnesium</keyword>
<evidence type="ECO:0000256" key="7">
    <source>
        <dbReference type="ARBA" id="ARBA00022842"/>
    </source>
</evidence>
<dbReference type="PANTHER" id="PTHR43873:SF1">
    <property type="entry name" value="COBYRINATE A,C-DIAMIDE SYNTHASE"/>
    <property type="match status" value="1"/>
</dbReference>
<dbReference type="RefSeq" id="WP_011391106.1">
    <property type="nucleotide sequence ID" value="NC_007643.1"/>
</dbReference>
<evidence type="ECO:0000256" key="8">
    <source>
        <dbReference type="ARBA" id="ARBA00022962"/>
    </source>
</evidence>
<dbReference type="PANTHER" id="PTHR43873">
    <property type="entry name" value="COBYRINATE A,C-DIAMIDE SYNTHASE"/>
    <property type="match status" value="1"/>
</dbReference>
<dbReference type="GO" id="GO:0009236">
    <property type="term" value="P:cobalamin biosynthetic process"/>
    <property type="evidence" value="ECO:0007669"/>
    <property type="project" value="UniProtKB-UniRule"/>
</dbReference>
<keyword evidence="5 9" id="KW-0547">Nucleotide-binding</keyword>
<evidence type="ECO:0000256" key="9">
    <source>
        <dbReference type="HAMAP-Rule" id="MF_00027"/>
    </source>
</evidence>
<dbReference type="PROSITE" id="PS51274">
    <property type="entry name" value="GATASE_COBBQ"/>
    <property type="match status" value="1"/>
</dbReference>
<comment type="similarity">
    <text evidence="9">Belongs to the CobB/CbiA family.</text>
</comment>
<dbReference type="InterPro" id="IPR011698">
    <property type="entry name" value="GATase_3"/>
</dbReference>
<dbReference type="EMBL" id="CP000230">
    <property type="protein sequence ID" value="ABC24153.1"/>
    <property type="molecule type" value="Genomic_DNA"/>
</dbReference>
<comment type="pathway">
    <text evidence="9">Cofactor biosynthesis; adenosylcobalamin biosynthesis; cob(II)yrinate a,c-diamide from sirohydrochlorin (anaerobic route): step 10/10.</text>
</comment>
<comment type="function">
    <text evidence="9">Catalyzes the ATP-dependent amidation of the two carboxylate groups at positions a and c of cobyrinate, using either L-glutamine or ammonia as the nitrogen source.</text>
</comment>
<proteinExistence type="inferred from homology"/>
<evidence type="ECO:0000256" key="3">
    <source>
        <dbReference type="ARBA" id="ARBA00022573"/>
    </source>
</evidence>
<dbReference type="UniPathway" id="UPA00148">
    <property type="reaction ID" value="UER00231"/>
</dbReference>
<dbReference type="InterPro" id="IPR027417">
    <property type="entry name" value="P-loop_NTPase"/>
</dbReference>
<evidence type="ECO:0000259" key="10">
    <source>
        <dbReference type="Pfam" id="PF01656"/>
    </source>
</evidence>
<organism evidence="12 13">
    <name type="scientific">Rhodospirillum rubrum (strain ATCC 11170 / ATH 1.1.1 / DSM 467 / LMG 4362 / NCIMB 8255 / S1)</name>
    <dbReference type="NCBI Taxonomy" id="269796"/>
    <lineage>
        <taxon>Bacteria</taxon>
        <taxon>Pseudomonadati</taxon>
        <taxon>Pseudomonadota</taxon>
        <taxon>Alphaproteobacteria</taxon>
        <taxon>Rhodospirillales</taxon>
        <taxon>Rhodospirillaceae</taxon>
        <taxon>Rhodospirillum</taxon>
    </lineage>
</organism>
<dbReference type="HAMAP" id="MF_00027">
    <property type="entry name" value="CobB_CbiA"/>
    <property type="match status" value="1"/>
</dbReference>
<sequence>MTLPFAAPPPIAPGLILSAPASGSGKTVLTLAILRALRQRGVAVAGIKTGPDYIDPAFHAAASGRPCVNLDSWAMAPSLLRGLARAQGTGADLLLAEGVMGLFDGALGLPAGCDTADGSTAALARLLGWPVVLIVDVKGMATSVAALIAGFVRHRPDVAVRGVILNRVGSARHVAAMTAAIASELPELCILGGLPRQGDLALPERHLGLVQAREHPDLERFLDASARLLTEHIDLDRLIALAQPLKNGPTDAAPRPLPPPGQRIALARDDAFAFTYPAVLQGWRDAGAEITFFSPLADEGPDATADAIHLPGGYPELHAGRLAAGRTFLPSLRAAAGRGVAIFGECGGYMVLGRGLTAADGTLHAMAGLLPVDTSFAARRRHLGYRRARQLSAGWPGAVGEGFSAHEFHYASIIAEAGDEAGRLFAVTDAGGTALGSVGQRRGSVAGSFLHLISAAPGPA</sequence>
<protein>
    <recommendedName>
        <fullName evidence="9">Cobyrinate a,c-diamide synthase</fullName>
        <ecNumber evidence="9">6.3.5.11</ecNumber>
    </recommendedName>
    <alternativeName>
        <fullName evidence="9">Cobyrinic acid a,c-diamide synthetase</fullName>
    </alternativeName>
</protein>
<dbReference type="SUPFAM" id="SSF52317">
    <property type="entry name" value="Class I glutamine amidotransferase-like"/>
    <property type="match status" value="1"/>
</dbReference>
<dbReference type="InterPro" id="IPR004484">
    <property type="entry name" value="CbiA/CobB_synth"/>
</dbReference>
<evidence type="ECO:0000256" key="6">
    <source>
        <dbReference type="ARBA" id="ARBA00022840"/>
    </source>
</evidence>
<comment type="catalytic activity">
    <reaction evidence="9">
        <text>cob(II)yrinate + 2 L-glutamine + 2 ATP + 2 H2O = cob(II)yrinate a,c diamide + 2 L-glutamate + 2 ADP + 2 phosphate + 2 H(+)</text>
        <dbReference type="Rhea" id="RHEA:26289"/>
        <dbReference type="ChEBI" id="CHEBI:15377"/>
        <dbReference type="ChEBI" id="CHEBI:15378"/>
        <dbReference type="ChEBI" id="CHEBI:29985"/>
        <dbReference type="ChEBI" id="CHEBI:30616"/>
        <dbReference type="ChEBI" id="CHEBI:43474"/>
        <dbReference type="ChEBI" id="CHEBI:58359"/>
        <dbReference type="ChEBI" id="CHEBI:58537"/>
        <dbReference type="ChEBI" id="CHEBI:58894"/>
        <dbReference type="ChEBI" id="CHEBI:456216"/>
        <dbReference type="EC" id="6.3.5.11"/>
    </reaction>
</comment>
<evidence type="ECO:0000256" key="2">
    <source>
        <dbReference type="ARBA" id="ARBA00006205"/>
    </source>
</evidence>
<dbReference type="AlphaFoldDB" id="Q2RNZ2"/>
<name>Q2RNZ2_RHORT</name>
<comment type="similarity">
    <text evidence="2">Belongs to the CobB/CobQ family. CobQ subfamily.</text>
</comment>
<keyword evidence="3 9" id="KW-0169">Cobalamin biosynthesis</keyword>
<feature type="active site" description="Nucleophile" evidence="9">
    <location>
        <position position="346"/>
    </location>
</feature>
<feature type="domain" description="CobQ/CobB/MinD/ParA nucleotide binding" evidence="10">
    <location>
        <begin position="19"/>
        <end position="207"/>
    </location>
</feature>
<keyword evidence="4 9" id="KW-0436">Ligase</keyword>
<gene>
    <name evidence="9" type="primary">cbiA</name>
    <name evidence="12" type="ordered locus">Rru_A3359</name>
</gene>
<dbReference type="PATRIC" id="fig|269796.9.peg.3473"/>
<dbReference type="GO" id="GO:0005524">
    <property type="term" value="F:ATP binding"/>
    <property type="evidence" value="ECO:0007669"/>
    <property type="project" value="UniProtKB-UniRule"/>
</dbReference>
<comment type="miscellaneous">
    <text evidence="9">The a and c carboxylates of cobyrinate are activated for nucleophilic attack via formation of a phosphorylated intermediate by ATP. CbiA catalyzes first the amidation of the c-carboxylate, and then that of the a-carboxylate.</text>
</comment>
<keyword evidence="6 9" id="KW-0067">ATP-binding</keyword>
<keyword evidence="8 9" id="KW-0315">Glutamine amidotransferase</keyword>
<dbReference type="Proteomes" id="UP000001929">
    <property type="component" value="Chromosome"/>
</dbReference>
<dbReference type="SUPFAM" id="SSF52540">
    <property type="entry name" value="P-loop containing nucleoside triphosphate hydrolases"/>
    <property type="match status" value="1"/>
</dbReference>
<accession>Q2RNZ2</accession>
<evidence type="ECO:0000313" key="12">
    <source>
        <dbReference type="EMBL" id="ABC24153.1"/>
    </source>
</evidence>
<dbReference type="PhylomeDB" id="Q2RNZ2"/>
<dbReference type="GO" id="GO:0042242">
    <property type="term" value="F:cobyrinic acid a,c-diamide synthase activity"/>
    <property type="evidence" value="ECO:0007669"/>
    <property type="project" value="UniProtKB-UniRule"/>
</dbReference>
<evidence type="ECO:0000313" key="13">
    <source>
        <dbReference type="Proteomes" id="UP000001929"/>
    </source>
</evidence>
<evidence type="ECO:0000256" key="1">
    <source>
        <dbReference type="ARBA" id="ARBA00001946"/>
    </source>
</evidence>
<dbReference type="NCBIfam" id="TIGR00379">
    <property type="entry name" value="cobB"/>
    <property type="match status" value="1"/>
</dbReference>
<feature type="domain" description="CobB/CobQ-like glutamine amidotransferase" evidence="11">
    <location>
        <begin position="263"/>
        <end position="454"/>
    </location>
</feature>
<dbReference type="HOGENOM" id="CLU_022752_0_0_5"/>
<dbReference type="Gene3D" id="3.40.50.300">
    <property type="entry name" value="P-loop containing nucleotide triphosphate hydrolases"/>
    <property type="match status" value="1"/>
</dbReference>
<dbReference type="STRING" id="269796.Rru_A3359"/>